<gene>
    <name evidence="1" type="ORF">K8P03_04715</name>
</gene>
<dbReference type="RefSeq" id="WP_223418815.1">
    <property type="nucleotide sequence ID" value="NZ_JAIPME010000002.1"/>
</dbReference>
<organism evidence="1 2">
    <name type="scientific">Anaerococcus murdochii</name>
    <dbReference type="NCBI Taxonomy" id="411577"/>
    <lineage>
        <taxon>Bacteria</taxon>
        <taxon>Bacillati</taxon>
        <taxon>Bacillota</taxon>
        <taxon>Tissierellia</taxon>
        <taxon>Tissierellales</taxon>
        <taxon>Peptoniphilaceae</taxon>
        <taxon>Anaerococcus</taxon>
    </lineage>
</organism>
<keyword evidence="2" id="KW-1185">Reference proteome</keyword>
<dbReference type="Proteomes" id="UP000734271">
    <property type="component" value="Unassembled WGS sequence"/>
</dbReference>
<evidence type="ECO:0008006" key="3">
    <source>
        <dbReference type="Google" id="ProtNLM"/>
    </source>
</evidence>
<reference evidence="1 2" key="1">
    <citation type="submission" date="2021-08" db="EMBL/GenBank/DDBJ databases">
        <title>FDA dAtabase for Regulatory Grade micrObial Sequences (FDA-ARGOS): Supporting development and validation of Infectious Disease Dx tests.</title>
        <authorList>
            <person name="Sproer C."/>
            <person name="Gronow S."/>
            <person name="Severitt S."/>
            <person name="Schroder I."/>
            <person name="Tallon L."/>
            <person name="Sadzewicz L."/>
            <person name="Zhao X."/>
            <person name="Boylan J."/>
            <person name="Ott S."/>
            <person name="Bowen H."/>
            <person name="Vavikolanu K."/>
            <person name="Hazen T."/>
            <person name="Aluvathingal J."/>
            <person name="Nadendla S."/>
            <person name="Lowell S."/>
            <person name="Myers T."/>
            <person name="Yan Y."/>
            <person name="Sichtig H."/>
        </authorList>
    </citation>
    <scope>NUCLEOTIDE SEQUENCE [LARGE SCALE GENOMIC DNA]</scope>
    <source>
        <strain evidence="1 2">FDAARGOS_1460</strain>
    </source>
</reference>
<evidence type="ECO:0000313" key="2">
    <source>
        <dbReference type="Proteomes" id="UP000734271"/>
    </source>
</evidence>
<accession>A0ABS7SYI6</accession>
<dbReference type="EMBL" id="JAIPME010000002">
    <property type="protein sequence ID" value="MBZ2386599.1"/>
    <property type="molecule type" value="Genomic_DNA"/>
</dbReference>
<proteinExistence type="predicted"/>
<protein>
    <recommendedName>
        <fullName evidence="3">Uracil-DNA glycosylase-like domain-containing protein</fullName>
    </recommendedName>
</protein>
<sequence>MTIKEKEKILFEKLRKDNHAIVTDGIVDENEYLSSKYKILYVMKEVNGGKDWDLREFLYEGGRPQTWDNVARWTQGILNLDKEYSWEELLKDNEKRRETYLKKIGSINLKKTGGGHTSVDKEISKAAWENKEIIKNQIEVYNPDIIICCGTAEDFVKSALDPKEINWTMTQRGVKYIKDKEKIILSFAHPEARIRDAYLHYALVDAVREILGEGKR</sequence>
<name>A0ABS7SYI6_9FIRM</name>
<evidence type="ECO:0000313" key="1">
    <source>
        <dbReference type="EMBL" id="MBZ2386599.1"/>
    </source>
</evidence>
<comment type="caution">
    <text evidence="1">The sequence shown here is derived from an EMBL/GenBank/DDBJ whole genome shotgun (WGS) entry which is preliminary data.</text>
</comment>